<dbReference type="PROSITE" id="PS51257">
    <property type="entry name" value="PROKAR_LIPOPROTEIN"/>
    <property type="match status" value="1"/>
</dbReference>
<evidence type="ECO:0000256" key="6">
    <source>
        <dbReference type="SAM" id="Phobius"/>
    </source>
</evidence>
<sequence>MMTKTRWIFLFATFVISCGSLIMLIVATTTTQWVNGRAVSTSGGGSTTTASLDAHYGLFGGSQDLHILNVISHYDLTMTCSFGDNICGLSCQRTPEARLDEITKILNGVTPSECPISSARSNNGGLLGDTRQQDVPSNEQFINAGLWLSSVVFLCITIFFALLCTVQSLTNILSNPIWSIFSVYGLYIWNGLAIAFAILTLILWGTLFATSIQYNIAVRHTLTVNSILKSEGLASLGFSYWILFGPILLHSINIGLLLWRKWLIEREPPPVAINVNRNDFTILLY</sequence>
<comment type="similarity">
    <text evidence="2">Belongs to the clarin family.</text>
</comment>
<evidence type="ECO:0000256" key="5">
    <source>
        <dbReference type="ARBA" id="ARBA00023136"/>
    </source>
</evidence>
<keyword evidence="3 6" id="KW-0812">Transmembrane</keyword>
<dbReference type="EMBL" id="AJWK01017477">
    <property type="status" value="NOT_ANNOTATED_CDS"/>
    <property type="molecule type" value="Genomic_DNA"/>
</dbReference>
<dbReference type="PANTHER" id="PTHR31548">
    <property type="entry name" value="CLARIN"/>
    <property type="match status" value="1"/>
</dbReference>
<reference evidence="7" key="1">
    <citation type="submission" date="2020-05" db="UniProtKB">
        <authorList>
            <consortium name="EnsemblMetazoa"/>
        </authorList>
    </citation>
    <scope>IDENTIFICATION</scope>
    <source>
        <strain evidence="7">Jacobina</strain>
    </source>
</reference>
<dbReference type="PANTHER" id="PTHR31548:SF6">
    <property type="entry name" value="AGAP002756-PA"/>
    <property type="match status" value="1"/>
</dbReference>
<protein>
    <submittedName>
        <fullName evidence="7">Uncharacterized protein</fullName>
    </submittedName>
</protein>
<organism evidence="7 8">
    <name type="scientific">Lutzomyia longipalpis</name>
    <name type="common">Sand fly</name>
    <dbReference type="NCBI Taxonomy" id="7200"/>
    <lineage>
        <taxon>Eukaryota</taxon>
        <taxon>Metazoa</taxon>
        <taxon>Ecdysozoa</taxon>
        <taxon>Arthropoda</taxon>
        <taxon>Hexapoda</taxon>
        <taxon>Insecta</taxon>
        <taxon>Pterygota</taxon>
        <taxon>Neoptera</taxon>
        <taxon>Endopterygota</taxon>
        <taxon>Diptera</taxon>
        <taxon>Nematocera</taxon>
        <taxon>Psychodoidea</taxon>
        <taxon>Psychodidae</taxon>
        <taxon>Lutzomyia</taxon>
        <taxon>Lutzomyia</taxon>
    </lineage>
</organism>
<dbReference type="GO" id="GO:0007605">
    <property type="term" value="P:sensory perception of sound"/>
    <property type="evidence" value="ECO:0007669"/>
    <property type="project" value="UniProtKB-ARBA"/>
</dbReference>
<dbReference type="EnsemblMetazoa" id="LLOJ005528-RA">
    <property type="protein sequence ID" value="LLOJ005528-PA"/>
    <property type="gene ID" value="LLOJ005528"/>
</dbReference>
<accession>A0A1B0CLP1</accession>
<evidence type="ECO:0000256" key="3">
    <source>
        <dbReference type="ARBA" id="ARBA00022692"/>
    </source>
</evidence>
<comment type="subcellular location">
    <subcellularLocation>
        <location evidence="1">Membrane</location>
        <topology evidence="1">Multi-pass membrane protein</topology>
    </subcellularLocation>
</comment>
<dbReference type="InterPro" id="IPR026748">
    <property type="entry name" value="Clarin"/>
</dbReference>
<evidence type="ECO:0000256" key="4">
    <source>
        <dbReference type="ARBA" id="ARBA00022989"/>
    </source>
</evidence>
<feature type="transmembrane region" description="Helical" evidence="6">
    <location>
        <begin position="238"/>
        <end position="259"/>
    </location>
</feature>
<evidence type="ECO:0000313" key="7">
    <source>
        <dbReference type="EnsemblMetazoa" id="LLOJ005528-PA"/>
    </source>
</evidence>
<keyword evidence="5 6" id="KW-0472">Membrane</keyword>
<proteinExistence type="inferred from homology"/>
<name>A0A1B0CLP1_LUTLO</name>
<feature type="transmembrane region" description="Helical" evidence="6">
    <location>
        <begin position="144"/>
        <end position="166"/>
    </location>
</feature>
<dbReference type="GO" id="GO:0016020">
    <property type="term" value="C:membrane"/>
    <property type="evidence" value="ECO:0007669"/>
    <property type="project" value="UniProtKB-SubCell"/>
</dbReference>
<keyword evidence="4 6" id="KW-1133">Transmembrane helix</keyword>
<dbReference type="AlphaFoldDB" id="A0A1B0CLP1"/>
<dbReference type="VEuPathDB" id="VectorBase:LLOJ005528"/>
<evidence type="ECO:0000256" key="1">
    <source>
        <dbReference type="ARBA" id="ARBA00004141"/>
    </source>
</evidence>
<feature type="transmembrane region" description="Helical" evidence="6">
    <location>
        <begin position="178"/>
        <end position="204"/>
    </location>
</feature>
<evidence type="ECO:0000313" key="8">
    <source>
        <dbReference type="Proteomes" id="UP000092461"/>
    </source>
</evidence>
<dbReference type="VEuPathDB" id="VectorBase:LLONM1_010881"/>
<keyword evidence="8" id="KW-1185">Reference proteome</keyword>
<dbReference type="Proteomes" id="UP000092461">
    <property type="component" value="Unassembled WGS sequence"/>
</dbReference>
<feature type="transmembrane region" description="Helical" evidence="6">
    <location>
        <begin position="7"/>
        <end position="27"/>
    </location>
</feature>
<evidence type="ECO:0000256" key="2">
    <source>
        <dbReference type="ARBA" id="ARBA00005787"/>
    </source>
</evidence>